<accession>A0A1H2HD30</accession>
<dbReference type="Gene3D" id="1.25.40.10">
    <property type="entry name" value="Tetratricopeptide repeat domain"/>
    <property type="match status" value="1"/>
</dbReference>
<reference evidence="2" key="1">
    <citation type="submission" date="2016-10" db="EMBL/GenBank/DDBJ databases">
        <authorList>
            <person name="Varghese N."/>
            <person name="Submissions S."/>
        </authorList>
    </citation>
    <scope>NUCLEOTIDE SEQUENCE [LARGE SCALE GENOMIC DNA]</scope>
    <source>
        <strain evidence="2">CECT 8338</strain>
    </source>
</reference>
<proteinExistence type="predicted"/>
<gene>
    <name evidence="1" type="ORF">SAMN05216210_2952</name>
</gene>
<name>A0A1H2HD30_9GAMM</name>
<keyword evidence="2" id="KW-1185">Reference proteome</keyword>
<dbReference type="EMBL" id="LT629787">
    <property type="protein sequence ID" value="SDU29745.1"/>
    <property type="molecule type" value="Genomic_DNA"/>
</dbReference>
<dbReference type="STRING" id="1434072.SAMN05216210_2952"/>
<organism evidence="1 2">
    <name type="scientific">Halopseudomonas salegens</name>
    <dbReference type="NCBI Taxonomy" id="1434072"/>
    <lineage>
        <taxon>Bacteria</taxon>
        <taxon>Pseudomonadati</taxon>
        <taxon>Pseudomonadota</taxon>
        <taxon>Gammaproteobacteria</taxon>
        <taxon>Pseudomonadales</taxon>
        <taxon>Pseudomonadaceae</taxon>
        <taxon>Halopseudomonas</taxon>
    </lineage>
</organism>
<evidence type="ECO:0000313" key="1">
    <source>
        <dbReference type="EMBL" id="SDU29745.1"/>
    </source>
</evidence>
<dbReference type="Proteomes" id="UP000243924">
    <property type="component" value="Chromosome I"/>
</dbReference>
<sequence>MEVNHPTCYHIAFHFCVSYIPGATIPATRLSKILESIFYGRPLSSVALNYLQQKHLTELYKLATGEMSYESYIAALDPILVAHEQAAKTEHLVQQAECLEQERRRHVEAQRMREARKTDHISRAATQRAQYNQERGSAVAARLSAESMWETQSKQNRELAEAAYSTRMSEPDCKIPTAREIAQHFRVSWPEALTSPLSNILNALYQGRPLSVAYLNYLKLKFQPIYQLAIGQATYESYISDFDATEAAHKTAELARLEQADAHRLRRKQAEAARIAQENDPAYIAQKKHEEKCGRYGIASSNQLPEQLIPILDKLDNGTALSVDEYLWLTSSGKRYFTVQVQRGYHRCQAELCVNDFNRTQYPWHAINGSGHYRKCDMPDEALQLLDRTDMSLLTSHKLKSAFFTTRGGVMRDLCRFKQAVELGMRAYELTPKDFRPCTLLGAVHMELGNYRLGHDWYTKAIMLGADERSVDSELKRIYAQTDKATRKRMKASLLAEDSMRFSWVDDKTGRKD</sequence>
<dbReference type="SUPFAM" id="SSF48452">
    <property type="entry name" value="TPR-like"/>
    <property type="match status" value="1"/>
</dbReference>
<evidence type="ECO:0000313" key="2">
    <source>
        <dbReference type="Proteomes" id="UP000243924"/>
    </source>
</evidence>
<protein>
    <submittedName>
        <fullName evidence="1">Uncharacterized protein</fullName>
    </submittedName>
</protein>
<dbReference type="InterPro" id="IPR011990">
    <property type="entry name" value="TPR-like_helical_dom_sf"/>
</dbReference>
<dbReference type="OrthoDB" id="516502at2"/>
<dbReference type="AlphaFoldDB" id="A0A1H2HD30"/>
<dbReference type="RefSeq" id="WP_092388291.1">
    <property type="nucleotide sequence ID" value="NZ_LT629787.1"/>
</dbReference>